<dbReference type="EMBL" id="CP143423">
    <property type="protein sequence ID" value="WVX47306.1"/>
    <property type="molecule type" value="Genomic_DNA"/>
</dbReference>
<evidence type="ECO:0000313" key="2">
    <source>
        <dbReference type="Proteomes" id="UP001318682"/>
    </source>
</evidence>
<reference evidence="2" key="1">
    <citation type="submission" date="2024-01" db="EMBL/GenBank/DDBJ databases">
        <title>Roseobacter fucihabitans sp. nov., isolated from the brown alga Fucus spiralis.</title>
        <authorList>
            <person name="Hahnke S."/>
            <person name="Berger M."/>
            <person name="Schlingloff A."/>
            <person name="Athale I."/>
            <person name="Neumann-Schaal M."/>
            <person name="Adenaya A."/>
            <person name="Poehlein A."/>
            <person name="Daniel R."/>
            <person name="Pertersen J."/>
            <person name="Brinkhoff T."/>
        </authorList>
    </citation>
    <scope>NUCLEOTIDE SEQUENCE [LARGE SCALE GENOMIC DNA]</scope>
    <source>
        <strain evidence="2">B14</strain>
    </source>
</reference>
<evidence type="ECO:0000313" key="1">
    <source>
        <dbReference type="EMBL" id="WVX47306.1"/>
    </source>
</evidence>
<dbReference type="Proteomes" id="UP001318682">
    <property type="component" value="Chromosome"/>
</dbReference>
<organism evidence="1 2">
    <name type="scientific">Roseobacter fucihabitans</name>
    <dbReference type="NCBI Taxonomy" id="1537242"/>
    <lineage>
        <taxon>Bacteria</taxon>
        <taxon>Pseudomonadati</taxon>
        <taxon>Pseudomonadota</taxon>
        <taxon>Alphaproteobacteria</taxon>
        <taxon>Rhodobacterales</taxon>
        <taxon>Roseobacteraceae</taxon>
        <taxon>Roseobacter</taxon>
    </lineage>
</organism>
<gene>
    <name evidence="1" type="ORF">ROLI_003730</name>
</gene>
<proteinExistence type="predicted"/>
<sequence>MSGPGQTEMKQIHPRFAQHLHHGRTAPLVRAMHAPGDNHLIRPTRGFYQNRVAFRANGIMRALHGGGVGIAPGKDIGDTKRPKPQMPCAGLAAGNGRVVFDFYTL</sequence>
<keyword evidence="2" id="KW-1185">Reference proteome</keyword>
<accession>A0ABZ2BPP7</accession>
<name>A0ABZ2BPP7_9RHOB</name>
<protein>
    <submittedName>
        <fullName evidence="1">Uncharacterized protein</fullName>
    </submittedName>
</protein>